<accession>A0A0W0TM91</accession>
<dbReference type="Proteomes" id="UP000251942">
    <property type="component" value="Unassembled WGS sequence"/>
</dbReference>
<feature type="domain" description="EamA" evidence="2">
    <location>
        <begin position="7"/>
        <end position="138"/>
    </location>
</feature>
<keyword evidence="6" id="KW-1185">Reference proteome</keyword>
<feature type="domain" description="EamA" evidence="2">
    <location>
        <begin position="150"/>
        <end position="284"/>
    </location>
</feature>
<dbReference type="RefSeq" id="WP_058446613.1">
    <property type="nucleotide sequence ID" value="NZ_CAAAHT010000001.1"/>
</dbReference>
<dbReference type="Pfam" id="PF00892">
    <property type="entry name" value="EamA"/>
    <property type="match status" value="2"/>
</dbReference>
<evidence type="ECO:0000259" key="2">
    <source>
        <dbReference type="Pfam" id="PF00892"/>
    </source>
</evidence>
<evidence type="ECO:0000313" key="3">
    <source>
        <dbReference type="EMBL" id="KTC96325.1"/>
    </source>
</evidence>
<reference evidence="3 6" key="1">
    <citation type="submission" date="2015-11" db="EMBL/GenBank/DDBJ databases">
        <title>Genomic analysis of 38 Legionella species identifies large and diverse effector repertoires.</title>
        <authorList>
            <person name="Burstein D."/>
            <person name="Amaro F."/>
            <person name="Zusman T."/>
            <person name="Lifshitz Z."/>
            <person name="Cohen O."/>
            <person name="Gilbert J.A."/>
            <person name="Pupko T."/>
            <person name="Shuman H.A."/>
            <person name="Segal G."/>
        </authorList>
    </citation>
    <scope>NUCLEOTIDE SEQUENCE [LARGE SCALE GENOMIC DNA]</scope>
    <source>
        <strain evidence="3 6">WO-44C</strain>
    </source>
</reference>
<protein>
    <submittedName>
        <fullName evidence="3">Transmembrane protein</fullName>
    </submittedName>
</protein>
<evidence type="ECO:0000256" key="1">
    <source>
        <dbReference type="SAM" id="Phobius"/>
    </source>
</evidence>
<dbReference type="EMBL" id="UASS01000039">
    <property type="protein sequence ID" value="SPX62558.1"/>
    <property type="molecule type" value="Genomic_DNA"/>
</dbReference>
<keyword evidence="1" id="KW-0472">Membrane</keyword>
<dbReference type="PATRIC" id="fig|453.4.peg.2325"/>
<dbReference type="STRING" id="453.Lfee_2123"/>
<dbReference type="PANTHER" id="PTHR12715">
    <property type="entry name" value="TRANSPORTER, DRUG/METABOLITE EXPORTER FAMILY"/>
    <property type="match status" value="1"/>
</dbReference>
<feature type="transmembrane region" description="Helical" evidence="1">
    <location>
        <begin position="245"/>
        <end position="261"/>
    </location>
</feature>
<dbReference type="Proteomes" id="UP000054698">
    <property type="component" value="Unassembled WGS sequence"/>
</dbReference>
<dbReference type="SUPFAM" id="SSF103481">
    <property type="entry name" value="Multidrug resistance efflux transporter EmrE"/>
    <property type="match status" value="2"/>
</dbReference>
<name>A0A0W0TM91_9GAMM</name>
<feature type="transmembrane region" description="Helical" evidence="1">
    <location>
        <begin position="93"/>
        <end position="115"/>
    </location>
</feature>
<evidence type="ECO:0000313" key="5">
    <source>
        <dbReference type="EMBL" id="STX39201.1"/>
    </source>
</evidence>
<evidence type="ECO:0000313" key="8">
    <source>
        <dbReference type="Proteomes" id="UP000254033"/>
    </source>
</evidence>
<dbReference type="AlphaFoldDB" id="A0A0W0TM91"/>
<gene>
    <name evidence="3" type="ORF">Lfee_2123</name>
    <name evidence="5" type="ORF">NCTC11978_02395</name>
    <name evidence="4" type="ORF">NCTC12022_03320</name>
</gene>
<keyword evidence="1 3" id="KW-0812">Transmembrane</keyword>
<feature type="transmembrane region" description="Helical" evidence="1">
    <location>
        <begin position="36"/>
        <end position="55"/>
    </location>
</feature>
<dbReference type="EMBL" id="LNYB01000081">
    <property type="protein sequence ID" value="KTC96325.1"/>
    <property type="molecule type" value="Genomic_DNA"/>
</dbReference>
<sequence length="305" mass="33507">MGSLKVHCALIFTLLFWASAFVGIRVGLTAYSPGALALLRFLVASFAMAIIYFYLPDKKKIAWPDRLQLLLLGVAGIGIYNICLNYGELSVSAGVASFIIGLIPVVTIVLSVLFLHERPSPVVWVGILISFIGLLFLIIGEEDSSASMLSGALIILIATFMGAFYTVAQKRYLRNYHPVAVTAWIIWGGTFMLLIFSPQLWQEIKIASQQATFAAVYMGVFPAAFAYVGWSYVLHHWSAYKASMYLYALPLLSTFLGFILLHEESSFLSLSGGVISLVGALLATRLRVSQPVLTQVEKLPKKLLK</sequence>
<dbReference type="InterPro" id="IPR000620">
    <property type="entry name" value="EamA_dom"/>
</dbReference>
<dbReference type="OrthoDB" id="9809509at2"/>
<keyword evidence="1" id="KW-1133">Transmembrane helix</keyword>
<feature type="transmembrane region" description="Helical" evidence="1">
    <location>
        <begin position="67"/>
        <end position="87"/>
    </location>
</feature>
<feature type="transmembrane region" description="Helical" evidence="1">
    <location>
        <begin position="146"/>
        <end position="167"/>
    </location>
</feature>
<feature type="transmembrane region" description="Helical" evidence="1">
    <location>
        <begin position="179"/>
        <end position="201"/>
    </location>
</feature>
<feature type="transmembrane region" description="Helical" evidence="1">
    <location>
        <begin position="213"/>
        <end position="233"/>
    </location>
</feature>
<dbReference type="EMBL" id="UGNY01000001">
    <property type="protein sequence ID" value="STX39201.1"/>
    <property type="molecule type" value="Genomic_DNA"/>
</dbReference>
<dbReference type="Proteomes" id="UP000254033">
    <property type="component" value="Unassembled WGS sequence"/>
</dbReference>
<feature type="transmembrane region" description="Helical" evidence="1">
    <location>
        <begin position="122"/>
        <end position="140"/>
    </location>
</feature>
<dbReference type="GO" id="GO:0016020">
    <property type="term" value="C:membrane"/>
    <property type="evidence" value="ECO:0007669"/>
    <property type="project" value="InterPro"/>
</dbReference>
<evidence type="ECO:0000313" key="4">
    <source>
        <dbReference type="EMBL" id="SPX62558.1"/>
    </source>
</evidence>
<dbReference type="PANTHER" id="PTHR12715:SF4">
    <property type="entry name" value="EAMA DOMAIN-CONTAINING PROTEIN"/>
    <property type="match status" value="1"/>
</dbReference>
<dbReference type="InterPro" id="IPR037185">
    <property type="entry name" value="EmrE-like"/>
</dbReference>
<organism evidence="3 6">
    <name type="scientific">Legionella feeleii</name>
    <dbReference type="NCBI Taxonomy" id="453"/>
    <lineage>
        <taxon>Bacteria</taxon>
        <taxon>Pseudomonadati</taxon>
        <taxon>Pseudomonadota</taxon>
        <taxon>Gammaproteobacteria</taxon>
        <taxon>Legionellales</taxon>
        <taxon>Legionellaceae</taxon>
        <taxon>Legionella</taxon>
    </lineage>
</organism>
<evidence type="ECO:0000313" key="7">
    <source>
        <dbReference type="Proteomes" id="UP000251942"/>
    </source>
</evidence>
<evidence type="ECO:0000313" key="6">
    <source>
        <dbReference type="Proteomes" id="UP000054698"/>
    </source>
</evidence>
<proteinExistence type="predicted"/>
<reference evidence="7 8" key="2">
    <citation type="submission" date="2018-06" db="EMBL/GenBank/DDBJ databases">
        <authorList>
            <consortium name="Pathogen Informatics"/>
            <person name="Doyle S."/>
        </authorList>
    </citation>
    <scope>NUCLEOTIDE SEQUENCE [LARGE SCALE GENOMIC DNA]</scope>
    <source>
        <strain evidence="5 8">NCTC11978</strain>
        <strain evidence="4 7">NCTC12022</strain>
    </source>
</reference>
<feature type="transmembrane region" description="Helical" evidence="1">
    <location>
        <begin position="267"/>
        <end position="288"/>
    </location>
</feature>
<dbReference type="InterPro" id="IPR052756">
    <property type="entry name" value="Alkyne_AA_exporter"/>
</dbReference>